<feature type="domain" description="Reverse transcriptase/retrotransposon-derived protein RNase H-like" evidence="3">
    <location>
        <begin position="247"/>
        <end position="289"/>
    </location>
</feature>
<dbReference type="FunFam" id="3.30.70.270:FF:000020">
    <property type="entry name" value="Transposon Tf2-6 polyprotein-like Protein"/>
    <property type="match status" value="1"/>
</dbReference>
<dbReference type="Pfam" id="PF17919">
    <property type="entry name" value="RT_RNaseH_2"/>
    <property type="match status" value="1"/>
</dbReference>
<dbReference type="Gene3D" id="3.30.70.270">
    <property type="match status" value="2"/>
</dbReference>
<dbReference type="InterPro" id="IPR041577">
    <property type="entry name" value="RT_RNaseH_2"/>
</dbReference>
<dbReference type="PANTHER" id="PTHR37984:SF5">
    <property type="entry name" value="PROTEIN NYNRIN-LIKE"/>
    <property type="match status" value="1"/>
</dbReference>
<dbReference type="SUPFAM" id="SSF56672">
    <property type="entry name" value="DNA/RNA polymerases"/>
    <property type="match status" value="1"/>
</dbReference>
<dbReference type="CDD" id="cd01647">
    <property type="entry name" value="RT_LTR"/>
    <property type="match status" value="1"/>
</dbReference>
<protein>
    <submittedName>
        <fullName evidence="4">Retrovirus-related Pol polyprotein from transposon 17.6</fullName>
    </submittedName>
</protein>
<dbReference type="InterPro" id="IPR043128">
    <property type="entry name" value="Rev_trsase/Diguanyl_cyclase"/>
</dbReference>
<dbReference type="InterPro" id="IPR000477">
    <property type="entry name" value="RT_dom"/>
</dbReference>
<keyword evidence="1" id="KW-0511">Multifunctional enzyme</keyword>
<feature type="domain" description="Reverse transcriptase" evidence="2">
    <location>
        <begin position="74"/>
        <end position="175"/>
    </location>
</feature>
<dbReference type="InterPro" id="IPR043502">
    <property type="entry name" value="DNA/RNA_pol_sf"/>
</dbReference>
<organism evidence="4 5">
    <name type="scientific">Mucuna pruriens</name>
    <name type="common">Velvet bean</name>
    <name type="synonym">Dolichos pruriens</name>
    <dbReference type="NCBI Taxonomy" id="157652"/>
    <lineage>
        <taxon>Eukaryota</taxon>
        <taxon>Viridiplantae</taxon>
        <taxon>Streptophyta</taxon>
        <taxon>Embryophyta</taxon>
        <taxon>Tracheophyta</taxon>
        <taxon>Spermatophyta</taxon>
        <taxon>Magnoliopsida</taxon>
        <taxon>eudicotyledons</taxon>
        <taxon>Gunneridae</taxon>
        <taxon>Pentapetalae</taxon>
        <taxon>rosids</taxon>
        <taxon>fabids</taxon>
        <taxon>Fabales</taxon>
        <taxon>Fabaceae</taxon>
        <taxon>Papilionoideae</taxon>
        <taxon>50 kb inversion clade</taxon>
        <taxon>NPAAA clade</taxon>
        <taxon>indigoferoid/millettioid clade</taxon>
        <taxon>Phaseoleae</taxon>
        <taxon>Mucuna</taxon>
    </lineage>
</organism>
<dbReference type="GO" id="GO:0003824">
    <property type="term" value="F:catalytic activity"/>
    <property type="evidence" value="ECO:0007669"/>
    <property type="project" value="UniProtKB-KW"/>
</dbReference>
<dbReference type="Proteomes" id="UP000257109">
    <property type="component" value="Unassembled WGS sequence"/>
</dbReference>
<accession>A0A371HTH8</accession>
<evidence type="ECO:0000259" key="2">
    <source>
        <dbReference type="Pfam" id="PF00078"/>
    </source>
</evidence>
<keyword evidence="5" id="KW-1185">Reference proteome</keyword>
<sequence>MHKILLEEDAQPVRQQQRRRNLTLLDLVKKEVTKLLVAKIIYPISDSQWVSLVQVEPKKSKITVIKNRQDEIIHIAPVDQHKTTFTCSFGTFAYTRMPFGLYNTPSTFQTCTINIFSDLLEDYMEFFMDDFMVYAKSFEACLDNLSKVLRRCIDNNLELNFEKCHFMVIEGIVLGHLVLARGIEVDRAKIDVISSLPNLASMREVHSFLGHVGFYRRFIKDFSKIALPLSKLLQKDADFFFDQLYVDTFQELKRRLTSAPILQAPNWELSFKLMCDASNSALGAVLGQRVAMLKYLLKKPNAKPRLIWWMLLLQEFDIEIRDKKGVENAVVNHLSWLEREAKSILI</sequence>
<dbReference type="AlphaFoldDB" id="A0A371HTH8"/>
<dbReference type="PANTHER" id="PTHR37984">
    <property type="entry name" value="PROTEIN CBG26694"/>
    <property type="match status" value="1"/>
</dbReference>
<dbReference type="Gene3D" id="3.10.10.10">
    <property type="entry name" value="HIV Type 1 Reverse Transcriptase, subunit A, domain 1"/>
    <property type="match status" value="2"/>
</dbReference>
<comment type="caution">
    <text evidence="4">The sequence shown here is derived from an EMBL/GenBank/DDBJ whole genome shotgun (WGS) entry which is preliminary data.</text>
</comment>
<reference evidence="4" key="1">
    <citation type="submission" date="2018-05" db="EMBL/GenBank/DDBJ databases">
        <title>Draft genome of Mucuna pruriens seed.</title>
        <authorList>
            <person name="Nnadi N.E."/>
            <person name="Vos R."/>
            <person name="Hasami M.H."/>
            <person name="Devisetty U.K."/>
            <person name="Aguiy J.C."/>
        </authorList>
    </citation>
    <scope>NUCLEOTIDE SEQUENCE [LARGE SCALE GENOMIC DNA]</scope>
    <source>
        <strain evidence="4">JCA_2017</strain>
    </source>
</reference>
<evidence type="ECO:0000256" key="1">
    <source>
        <dbReference type="ARBA" id="ARBA00023268"/>
    </source>
</evidence>
<proteinExistence type="predicted"/>
<name>A0A371HTH8_MUCPR</name>
<evidence type="ECO:0000313" key="5">
    <source>
        <dbReference type="Proteomes" id="UP000257109"/>
    </source>
</evidence>
<evidence type="ECO:0000313" key="4">
    <source>
        <dbReference type="EMBL" id="RDY06067.1"/>
    </source>
</evidence>
<dbReference type="EMBL" id="QJKJ01001757">
    <property type="protein sequence ID" value="RDY06067.1"/>
    <property type="molecule type" value="Genomic_DNA"/>
</dbReference>
<dbReference type="OrthoDB" id="1922084at2759"/>
<dbReference type="Pfam" id="PF00078">
    <property type="entry name" value="RVT_1"/>
    <property type="match status" value="1"/>
</dbReference>
<feature type="non-terminal residue" evidence="4">
    <location>
        <position position="1"/>
    </location>
</feature>
<dbReference type="InterPro" id="IPR050951">
    <property type="entry name" value="Retrovirus_Pol_polyprotein"/>
</dbReference>
<gene>
    <name evidence="4" type="primary">pol</name>
    <name evidence="4" type="ORF">CR513_10003</name>
</gene>
<evidence type="ECO:0000259" key="3">
    <source>
        <dbReference type="Pfam" id="PF17919"/>
    </source>
</evidence>